<dbReference type="Proteomes" id="UP000307201">
    <property type="component" value="Unassembled WGS sequence"/>
</dbReference>
<gene>
    <name evidence="2" type="ORF">FEZ48_11935</name>
</gene>
<dbReference type="EMBL" id="VBTE01000048">
    <property type="protein sequence ID" value="TLQ05852.1"/>
    <property type="molecule type" value="Genomic_DNA"/>
</dbReference>
<dbReference type="NCBIfam" id="TIGR01537">
    <property type="entry name" value="portal_HK97"/>
    <property type="match status" value="1"/>
</dbReference>
<name>A0A5R9BZU4_9LACT</name>
<dbReference type="OrthoDB" id="395750at2"/>
<evidence type="ECO:0000256" key="1">
    <source>
        <dbReference type="SAM" id="MobiDB-lite"/>
    </source>
</evidence>
<feature type="compositionally biased region" description="Basic and acidic residues" evidence="1">
    <location>
        <begin position="343"/>
        <end position="367"/>
    </location>
</feature>
<dbReference type="Pfam" id="PF04860">
    <property type="entry name" value="Phage_portal"/>
    <property type="match status" value="1"/>
</dbReference>
<dbReference type="InterPro" id="IPR006427">
    <property type="entry name" value="Portal_HK97"/>
</dbReference>
<accession>A0A5R9BZU4</accession>
<evidence type="ECO:0000313" key="2">
    <source>
        <dbReference type="EMBL" id="TLQ05852.1"/>
    </source>
</evidence>
<reference evidence="2 3" key="1">
    <citation type="submission" date="2019-05" db="EMBL/GenBank/DDBJ databases">
        <title>The metagenome of a microbial culture collection derived from dairy environment covers the genomic content of the human microbiome.</title>
        <authorList>
            <person name="Roder T."/>
            <person name="Wuthrich D."/>
            <person name="Sattari Z."/>
            <person name="Von Ah U."/>
            <person name="Bar C."/>
            <person name="Ronchi F."/>
            <person name="Macpherson A.J."/>
            <person name="Ganal-Vonarburg S.C."/>
            <person name="Bruggmann R."/>
            <person name="Vergeres G."/>
        </authorList>
    </citation>
    <scope>NUCLEOTIDE SEQUENCE [LARGE SCALE GENOMIC DNA]</scope>
    <source>
        <strain evidence="2 3">FAM 24235</strain>
    </source>
</reference>
<comment type="caution">
    <text evidence="2">The sequence shown here is derived from an EMBL/GenBank/DDBJ whole genome shotgun (WGS) entry which is preliminary data.</text>
</comment>
<sequence>MDLPFGTETSARAYLKRMALESVFNFVGRTMSTAKFTLKQNDQKIDSDWDYILNVRPNKSYTAGDFWHKFFYKLLNENEILVILTDDDQLLIADDFVKETYAIFDDRFKQVIVQGYEFKKTFNMSDVIYLQYNNEKLNKITDSLFKDYGELFGRIIEISMRNNQIRAGVSIDTTGTANNENDRQGRLQNYINRLLSSFKNSSVAIFPKVKGVDYEEYTNKVGVTNQSLDELTKMKKSLIDDVARAVGVPSALVHGEMADLESNMKAYRNLCIKPLIKKVQDEFNAKLQTKADYDKGQRVKVSGILVPDILEFATQIDKVVSSGAFIADEVRDATGYDPLPNGEGKELIRTKNYEKVKGGEDKNAEDE</sequence>
<dbReference type="AlphaFoldDB" id="A0A5R9BZU4"/>
<organism evidence="2 3">
    <name type="scientific">Marinilactibacillus psychrotolerans</name>
    <dbReference type="NCBI Taxonomy" id="191770"/>
    <lineage>
        <taxon>Bacteria</taxon>
        <taxon>Bacillati</taxon>
        <taxon>Bacillota</taxon>
        <taxon>Bacilli</taxon>
        <taxon>Lactobacillales</taxon>
        <taxon>Carnobacteriaceae</taxon>
        <taxon>Marinilactibacillus</taxon>
    </lineage>
</organism>
<protein>
    <submittedName>
        <fullName evidence="2">Phage portal protein</fullName>
    </submittedName>
</protein>
<evidence type="ECO:0000313" key="3">
    <source>
        <dbReference type="Proteomes" id="UP000307201"/>
    </source>
</evidence>
<feature type="region of interest" description="Disordered" evidence="1">
    <location>
        <begin position="337"/>
        <end position="367"/>
    </location>
</feature>
<proteinExistence type="predicted"/>
<dbReference type="InterPro" id="IPR006944">
    <property type="entry name" value="Phage/GTA_portal"/>
</dbReference>